<organism evidence="4 5">
    <name type="scientific">Agrocybe chaxingu</name>
    <dbReference type="NCBI Taxonomy" id="84603"/>
    <lineage>
        <taxon>Eukaryota</taxon>
        <taxon>Fungi</taxon>
        <taxon>Dikarya</taxon>
        <taxon>Basidiomycota</taxon>
        <taxon>Agaricomycotina</taxon>
        <taxon>Agaricomycetes</taxon>
        <taxon>Agaricomycetidae</taxon>
        <taxon>Agaricales</taxon>
        <taxon>Agaricineae</taxon>
        <taxon>Strophariaceae</taxon>
        <taxon>Agrocybe</taxon>
    </lineage>
</organism>
<evidence type="ECO:0000313" key="4">
    <source>
        <dbReference type="EMBL" id="KAJ3490460.1"/>
    </source>
</evidence>
<dbReference type="OrthoDB" id="4456959at2759"/>
<keyword evidence="5" id="KW-1185">Reference proteome</keyword>
<feature type="compositionally biased region" description="Basic and acidic residues" evidence="2">
    <location>
        <begin position="61"/>
        <end position="71"/>
    </location>
</feature>
<accession>A0A9W8JP76</accession>
<keyword evidence="1" id="KW-0539">Nucleus</keyword>
<dbReference type="InterPro" id="IPR050987">
    <property type="entry name" value="AtrR-like"/>
</dbReference>
<evidence type="ECO:0000256" key="1">
    <source>
        <dbReference type="ARBA" id="ARBA00023242"/>
    </source>
</evidence>
<dbReference type="PANTHER" id="PTHR46910:SF38">
    <property type="entry name" value="ZN(2)-C6 FUNGAL-TYPE DOMAIN-CONTAINING PROTEIN"/>
    <property type="match status" value="1"/>
</dbReference>
<feature type="region of interest" description="Disordered" evidence="2">
    <location>
        <begin position="61"/>
        <end position="119"/>
    </location>
</feature>
<evidence type="ECO:0000313" key="5">
    <source>
        <dbReference type="Proteomes" id="UP001148786"/>
    </source>
</evidence>
<sequence>MNVDNESSPSGSANSQPEVSQKVKKRRLHGACDVCRKRKSTYIQSLEERLDRMEKFLHTVHPEKDIDHLIGEPEDDDDDMDTSAAVSISPNSHPKFPSPSLSGTKRAAQAPSEDPSEAEDLAHIALSEHLSQLSMEAVEDRFFGQSSGFMFVKHAVAVKTSVTGKGGPVKPSGEYLDGACFRRPLYWDIRPWEKEFSTIRDPAYVFPDDDLLQSLVQIYFELANTLLPVLHRPTFMRSLARGEHLWDPSFGMTVLLVCAVSSRYSDDPRVFTPGDDSGLSSGWKSTIHDLQYYTLAIIYLLGTSIPHAAWNILGLGIRYACEKGAHRRKGNASKPTAEDELLKRAFWCLISIDRIMSSFLGRPCAINDEDFDVEYPIECDDEYWETEDPEQAFKQPLGKPCIITAFVCHLKMCEILAFTLRTLYSTKKSKLLTGLIGNEWESRIVAELDSSMNQWKNSLPEFLRWTPNMKDPVFFHQSVCLHATYYYVQMQIHRPFLTKISPLSFPSLAMCTNAARSCCHLLEVALQKGLKPYPNIIMAAFVSGIVILLNLWGSKRSGLIDDPAKEMANVHKCLDVLKVCEKRWHIAGRVGDMLAELASLSDYDTRHHLAIRCQPLPTTSRGQG</sequence>
<dbReference type="GO" id="GO:0003700">
    <property type="term" value="F:DNA-binding transcription factor activity"/>
    <property type="evidence" value="ECO:0007669"/>
    <property type="project" value="InterPro"/>
</dbReference>
<evidence type="ECO:0000256" key="2">
    <source>
        <dbReference type="SAM" id="MobiDB-lite"/>
    </source>
</evidence>
<evidence type="ECO:0000259" key="3">
    <source>
        <dbReference type="SMART" id="SM00906"/>
    </source>
</evidence>
<comment type="caution">
    <text evidence="4">The sequence shown here is derived from an EMBL/GenBank/DDBJ whole genome shotgun (WGS) entry which is preliminary data.</text>
</comment>
<name>A0A9W8JP76_9AGAR</name>
<gene>
    <name evidence="4" type="ORF">NLJ89_g11431</name>
</gene>
<reference evidence="4" key="1">
    <citation type="submission" date="2022-07" db="EMBL/GenBank/DDBJ databases">
        <title>Genome Sequence of Agrocybe chaxingu.</title>
        <authorList>
            <person name="Buettner E."/>
        </authorList>
    </citation>
    <scope>NUCLEOTIDE SEQUENCE</scope>
    <source>
        <strain evidence="4">MP-N11</strain>
    </source>
</reference>
<dbReference type="InterPro" id="IPR007219">
    <property type="entry name" value="XnlR_reg_dom"/>
</dbReference>
<dbReference type="GO" id="GO:0003677">
    <property type="term" value="F:DNA binding"/>
    <property type="evidence" value="ECO:0007669"/>
    <property type="project" value="InterPro"/>
</dbReference>
<dbReference type="CDD" id="cd12148">
    <property type="entry name" value="fungal_TF_MHR"/>
    <property type="match status" value="1"/>
</dbReference>
<dbReference type="Proteomes" id="UP001148786">
    <property type="component" value="Unassembled WGS sequence"/>
</dbReference>
<dbReference type="PANTHER" id="PTHR46910">
    <property type="entry name" value="TRANSCRIPTION FACTOR PDR1"/>
    <property type="match status" value="1"/>
</dbReference>
<dbReference type="EMBL" id="JANKHO010002627">
    <property type="protein sequence ID" value="KAJ3490460.1"/>
    <property type="molecule type" value="Genomic_DNA"/>
</dbReference>
<dbReference type="SMART" id="SM00906">
    <property type="entry name" value="Fungal_trans"/>
    <property type="match status" value="1"/>
</dbReference>
<feature type="compositionally biased region" description="Polar residues" evidence="2">
    <location>
        <begin position="1"/>
        <end position="19"/>
    </location>
</feature>
<dbReference type="GO" id="GO:0006351">
    <property type="term" value="P:DNA-templated transcription"/>
    <property type="evidence" value="ECO:0007669"/>
    <property type="project" value="InterPro"/>
</dbReference>
<feature type="region of interest" description="Disordered" evidence="2">
    <location>
        <begin position="1"/>
        <end position="30"/>
    </location>
</feature>
<proteinExistence type="predicted"/>
<protein>
    <recommendedName>
        <fullName evidence="3">Xylanolytic transcriptional activator regulatory domain-containing protein</fullName>
    </recommendedName>
</protein>
<feature type="compositionally biased region" description="Acidic residues" evidence="2">
    <location>
        <begin position="72"/>
        <end position="81"/>
    </location>
</feature>
<dbReference type="AlphaFoldDB" id="A0A9W8JP76"/>
<dbReference type="GO" id="GO:0008270">
    <property type="term" value="F:zinc ion binding"/>
    <property type="evidence" value="ECO:0007669"/>
    <property type="project" value="InterPro"/>
</dbReference>
<feature type="domain" description="Xylanolytic transcriptional activator regulatory" evidence="3">
    <location>
        <begin position="309"/>
        <end position="382"/>
    </location>
</feature>
<dbReference type="Pfam" id="PF04082">
    <property type="entry name" value="Fungal_trans"/>
    <property type="match status" value="1"/>
</dbReference>